<dbReference type="InterPro" id="IPR027417">
    <property type="entry name" value="P-loop_NTPase"/>
</dbReference>
<organism evidence="6 7">
    <name type="scientific">Nocardioides endophyticus</name>
    <dbReference type="NCBI Taxonomy" id="1353775"/>
    <lineage>
        <taxon>Bacteria</taxon>
        <taxon>Bacillati</taxon>
        <taxon>Actinomycetota</taxon>
        <taxon>Actinomycetes</taxon>
        <taxon>Propionibacteriales</taxon>
        <taxon>Nocardioidaceae</taxon>
        <taxon>Nocardioides</taxon>
    </lineage>
</organism>
<evidence type="ECO:0000256" key="1">
    <source>
        <dbReference type="ARBA" id="ARBA00022448"/>
    </source>
</evidence>
<dbReference type="Pfam" id="PF00005">
    <property type="entry name" value="ABC_tran"/>
    <property type="match status" value="2"/>
</dbReference>
<evidence type="ECO:0000256" key="3">
    <source>
        <dbReference type="ARBA" id="ARBA00022741"/>
    </source>
</evidence>
<dbReference type="CDD" id="cd03216">
    <property type="entry name" value="ABC_Carb_Monos_I"/>
    <property type="match status" value="1"/>
</dbReference>
<dbReference type="SUPFAM" id="SSF52540">
    <property type="entry name" value="P-loop containing nucleoside triphosphate hydrolases"/>
    <property type="match status" value="2"/>
</dbReference>
<keyword evidence="7" id="KW-1185">Reference proteome</keyword>
<dbReference type="RefSeq" id="WP_345528368.1">
    <property type="nucleotide sequence ID" value="NZ_BAABKN010000023.1"/>
</dbReference>
<protein>
    <submittedName>
        <fullName evidence="6">Sugar ABC transporter ATP-binding protein</fullName>
    </submittedName>
</protein>
<feature type="domain" description="ABC transporter" evidence="5">
    <location>
        <begin position="13"/>
        <end position="249"/>
    </location>
</feature>
<dbReference type="InterPro" id="IPR003593">
    <property type="entry name" value="AAA+_ATPase"/>
</dbReference>
<proteinExistence type="predicted"/>
<keyword evidence="4 6" id="KW-0067">ATP-binding</keyword>
<dbReference type="PROSITE" id="PS50893">
    <property type="entry name" value="ABC_TRANSPORTER_2"/>
    <property type="match status" value="2"/>
</dbReference>
<evidence type="ECO:0000256" key="4">
    <source>
        <dbReference type="ARBA" id="ARBA00022840"/>
    </source>
</evidence>
<feature type="domain" description="ABC transporter" evidence="5">
    <location>
        <begin position="258"/>
        <end position="496"/>
    </location>
</feature>
<dbReference type="PANTHER" id="PTHR43790:SF9">
    <property type="entry name" value="GALACTOFURANOSE TRANSPORTER ATP-BINDING PROTEIN YTFR"/>
    <property type="match status" value="1"/>
</dbReference>
<sequence length="499" mass="53192">MTALSVTEPAAGLEVRALRKAYDANVVLEGIDLTFDRGQVHALLGPNGAGKSTLLGCLSGATTPDSGQIVVGGRSVDGFTPSSALAAGTATIYQHFQLIGSLSVADNIFLGAELTAVGGTRFREQAVRTTEILESLGVDLDPNRLVEDLSVGEQQIVEIARALRSNPTVLILDEPTAALSESEVSALLDLVRRLAIEHGLTVIYVTHLLREVMEVADVVTVLRDGRVAWTRRIGELVLSDLVQAISPDATLERGERAVRDGAVLLELAGLRSTRTGPVDLQVRAGEIVGVFGLLGSGRTDLVEGLAGVRRTSGDCVLDGRPLRVHSPLTAQRRGVVLVASDRKAQSLFGTMTAAENMLMPHYRRLRRLWRSPRREAALFARTAEAIGLHPPLAAQEGSAFSGGNAQKLVVGRWMTGLDDSRLLLLDEPTQGVDVGARHELYELFRGYAAGERRAVLFTSSDPEEIVALADRVVVLVDGTVADIVSPDVGEEALLTLAHG</sequence>
<comment type="caution">
    <text evidence="6">The sequence shown here is derived from an EMBL/GenBank/DDBJ whole genome shotgun (WGS) entry which is preliminary data.</text>
</comment>
<dbReference type="Proteomes" id="UP001499882">
    <property type="component" value="Unassembled WGS sequence"/>
</dbReference>
<dbReference type="InterPro" id="IPR003439">
    <property type="entry name" value="ABC_transporter-like_ATP-bd"/>
</dbReference>
<dbReference type="InterPro" id="IPR050107">
    <property type="entry name" value="ABC_carbohydrate_import_ATPase"/>
</dbReference>
<dbReference type="PROSITE" id="PS00211">
    <property type="entry name" value="ABC_TRANSPORTER_1"/>
    <property type="match status" value="1"/>
</dbReference>
<evidence type="ECO:0000313" key="7">
    <source>
        <dbReference type="Proteomes" id="UP001499882"/>
    </source>
</evidence>
<dbReference type="Gene3D" id="3.40.50.300">
    <property type="entry name" value="P-loop containing nucleotide triphosphate hydrolases"/>
    <property type="match status" value="2"/>
</dbReference>
<keyword evidence="2" id="KW-0677">Repeat</keyword>
<gene>
    <name evidence="6" type="ORF">GCM10023350_36630</name>
</gene>
<dbReference type="CDD" id="cd03215">
    <property type="entry name" value="ABC_Carb_Monos_II"/>
    <property type="match status" value="1"/>
</dbReference>
<keyword evidence="1" id="KW-0813">Transport</keyword>
<name>A0ABP8Z7X4_9ACTN</name>
<dbReference type="EMBL" id="BAABKN010000023">
    <property type="protein sequence ID" value="GAA4748377.1"/>
    <property type="molecule type" value="Genomic_DNA"/>
</dbReference>
<keyword evidence="3" id="KW-0547">Nucleotide-binding</keyword>
<evidence type="ECO:0000256" key="2">
    <source>
        <dbReference type="ARBA" id="ARBA00022737"/>
    </source>
</evidence>
<dbReference type="SMART" id="SM00382">
    <property type="entry name" value="AAA"/>
    <property type="match status" value="2"/>
</dbReference>
<accession>A0ABP8Z7X4</accession>
<reference evidence="7" key="1">
    <citation type="journal article" date="2019" name="Int. J. Syst. Evol. Microbiol.">
        <title>The Global Catalogue of Microorganisms (GCM) 10K type strain sequencing project: providing services to taxonomists for standard genome sequencing and annotation.</title>
        <authorList>
            <consortium name="The Broad Institute Genomics Platform"/>
            <consortium name="The Broad Institute Genome Sequencing Center for Infectious Disease"/>
            <person name="Wu L."/>
            <person name="Ma J."/>
        </authorList>
    </citation>
    <scope>NUCLEOTIDE SEQUENCE [LARGE SCALE GENOMIC DNA]</scope>
    <source>
        <strain evidence="7">JCM 18532</strain>
    </source>
</reference>
<dbReference type="GO" id="GO:0005524">
    <property type="term" value="F:ATP binding"/>
    <property type="evidence" value="ECO:0007669"/>
    <property type="project" value="UniProtKB-KW"/>
</dbReference>
<evidence type="ECO:0000313" key="6">
    <source>
        <dbReference type="EMBL" id="GAA4748377.1"/>
    </source>
</evidence>
<dbReference type="PANTHER" id="PTHR43790">
    <property type="entry name" value="CARBOHYDRATE TRANSPORT ATP-BINDING PROTEIN MG119-RELATED"/>
    <property type="match status" value="1"/>
</dbReference>
<evidence type="ECO:0000259" key="5">
    <source>
        <dbReference type="PROSITE" id="PS50893"/>
    </source>
</evidence>
<dbReference type="InterPro" id="IPR017871">
    <property type="entry name" value="ABC_transporter-like_CS"/>
</dbReference>